<evidence type="ECO:0000313" key="2">
    <source>
        <dbReference type="Proteomes" id="UP000585474"/>
    </source>
</evidence>
<name>A0A7J0G1Z7_9ERIC</name>
<accession>A0A7J0G1Z7</accession>
<keyword evidence="2" id="KW-1185">Reference proteome</keyword>
<protein>
    <submittedName>
        <fullName evidence="1">Uncharacterized protein</fullName>
    </submittedName>
</protein>
<sequence>MVWWLGDDEIGMEMGRDLVATAEGVKIHLKLVVWEEGGLEQNAHELMWEVVRESGAFGTMRVVRWVWLYWVRIGHYRVFSESLVSSRLKKGLLLCEYKPNGAPLRCDAIRIEDKLLRIKVKQSSVKKRV</sequence>
<dbReference type="EMBL" id="BJWL01000017">
    <property type="protein sequence ID" value="GFZ04788.1"/>
    <property type="molecule type" value="Genomic_DNA"/>
</dbReference>
<evidence type="ECO:0000313" key="1">
    <source>
        <dbReference type="EMBL" id="GFZ04788.1"/>
    </source>
</evidence>
<comment type="caution">
    <text evidence="1">The sequence shown here is derived from an EMBL/GenBank/DDBJ whole genome shotgun (WGS) entry which is preliminary data.</text>
</comment>
<dbReference type="AlphaFoldDB" id="A0A7J0G1Z7"/>
<gene>
    <name evidence="1" type="ORF">Acr_17g0003600</name>
</gene>
<organism evidence="1 2">
    <name type="scientific">Actinidia rufa</name>
    <dbReference type="NCBI Taxonomy" id="165716"/>
    <lineage>
        <taxon>Eukaryota</taxon>
        <taxon>Viridiplantae</taxon>
        <taxon>Streptophyta</taxon>
        <taxon>Embryophyta</taxon>
        <taxon>Tracheophyta</taxon>
        <taxon>Spermatophyta</taxon>
        <taxon>Magnoliopsida</taxon>
        <taxon>eudicotyledons</taxon>
        <taxon>Gunneridae</taxon>
        <taxon>Pentapetalae</taxon>
        <taxon>asterids</taxon>
        <taxon>Ericales</taxon>
        <taxon>Actinidiaceae</taxon>
        <taxon>Actinidia</taxon>
    </lineage>
</organism>
<reference evidence="1 2" key="1">
    <citation type="submission" date="2019-07" db="EMBL/GenBank/DDBJ databases">
        <title>De Novo Assembly of kiwifruit Actinidia rufa.</title>
        <authorList>
            <person name="Sugita-Konishi S."/>
            <person name="Sato K."/>
            <person name="Mori E."/>
            <person name="Abe Y."/>
            <person name="Kisaki G."/>
            <person name="Hamano K."/>
            <person name="Suezawa K."/>
            <person name="Otani M."/>
            <person name="Fukuda T."/>
            <person name="Manabe T."/>
            <person name="Gomi K."/>
            <person name="Tabuchi M."/>
            <person name="Akimitsu K."/>
            <person name="Kataoka I."/>
        </authorList>
    </citation>
    <scope>NUCLEOTIDE SEQUENCE [LARGE SCALE GENOMIC DNA]</scope>
    <source>
        <strain evidence="2">cv. Fuchu</strain>
    </source>
</reference>
<dbReference type="Proteomes" id="UP000585474">
    <property type="component" value="Unassembled WGS sequence"/>
</dbReference>
<proteinExistence type="predicted"/>